<feature type="non-terminal residue" evidence="2">
    <location>
        <position position="1"/>
    </location>
</feature>
<comment type="caution">
    <text evidence="2">The sequence shown here is derived from an EMBL/GenBank/DDBJ whole genome shotgun (WGS) entry which is preliminary data.</text>
</comment>
<feature type="region of interest" description="Disordered" evidence="1">
    <location>
        <begin position="1"/>
        <end position="27"/>
    </location>
</feature>
<organism evidence="2 3">
    <name type="scientific">Racocetra fulgida</name>
    <dbReference type="NCBI Taxonomy" id="60492"/>
    <lineage>
        <taxon>Eukaryota</taxon>
        <taxon>Fungi</taxon>
        <taxon>Fungi incertae sedis</taxon>
        <taxon>Mucoromycota</taxon>
        <taxon>Glomeromycotina</taxon>
        <taxon>Glomeromycetes</taxon>
        <taxon>Diversisporales</taxon>
        <taxon>Gigasporaceae</taxon>
        <taxon>Racocetra</taxon>
    </lineage>
</organism>
<name>A0A9N9JUH7_9GLOM</name>
<proteinExistence type="predicted"/>
<reference evidence="2" key="1">
    <citation type="submission" date="2021-06" db="EMBL/GenBank/DDBJ databases">
        <authorList>
            <person name="Kallberg Y."/>
            <person name="Tangrot J."/>
            <person name="Rosling A."/>
        </authorList>
    </citation>
    <scope>NUCLEOTIDE SEQUENCE</scope>
    <source>
        <strain evidence="2">IN212</strain>
    </source>
</reference>
<dbReference type="AlphaFoldDB" id="A0A9N9JUH7"/>
<evidence type="ECO:0000313" key="3">
    <source>
        <dbReference type="Proteomes" id="UP000789396"/>
    </source>
</evidence>
<dbReference type="EMBL" id="CAJVPZ010064314">
    <property type="protein sequence ID" value="CAG8794143.1"/>
    <property type="molecule type" value="Genomic_DNA"/>
</dbReference>
<dbReference type="OrthoDB" id="2447818at2759"/>
<dbReference type="Proteomes" id="UP000789396">
    <property type="component" value="Unassembled WGS sequence"/>
</dbReference>
<gene>
    <name evidence="2" type="ORF">RFULGI_LOCUS17042</name>
</gene>
<protein>
    <submittedName>
        <fullName evidence="2">13738_t:CDS:1</fullName>
    </submittedName>
</protein>
<accession>A0A9N9JUH7</accession>
<evidence type="ECO:0000256" key="1">
    <source>
        <dbReference type="SAM" id="MobiDB-lite"/>
    </source>
</evidence>
<evidence type="ECO:0000313" key="2">
    <source>
        <dbReference type="EMBL" id="CAG8794143.1"/>
    </source>
</evidence>
<keyword evidence="3" id="KW-1185">Reference proteome</keyword>
<feature type="compositionally biased region" description="Basic and acidic residues" evidence="1">
    <location>
        <begin position="18"/>
        <end position="27"/>
    </location>
</feature>
<sequence length="69" mass="8022">HTDQENKRSQTGSCSSSREVEFERMERLPSSTFEEIIDSDESYLLAEFESTKVLIDKILIENQENNEHA</sequence>
<feature type="non-terminal residue" evidence="2">
    <location>
        <position position="69"/>
    </location>
</feature>